<protein>
    <submittedName>
        <fullName evidence="2">Uncharacterized protein</fullName>
    </submittedName>
</protein>
<dbReference type="EMBL" id="PJQL01000300">
    <property type="protein sequence ID" value="RCH97187.1"/>
    <property type="molecule type" value="Genomic_DNA"/>
</dbReference>
<dbReference type="Proteomes" id="UP000252139">
    <property type="component" value="Unassembled WGS sequence"/>
</dbReference>
<keyword evidence="3" id="KW-1185">Reference proteome</keyword>
<sequence length="98" mass="10999">MLSALVQKNLAQVNNLTGTGFLMMGLSMELVVMDILVGHHITRISRTLKLDFPSTLNTIAVDFLPLLEATWKEKEFMKATINILNNRKRKAAELNTIS</sequence>
<dbReference type="AlphaFoldDB" id="A0A367K4S8"/>
<keyword evidence="1" id="KW-0472">Membrane</keyword>
<feature type="transmembrane region" description="Helical" evidence="1">
    <location>
        <begin position="20"/>
        <end position="37"/>
    </location>
</feature>
<evidence type="ECO:0000313" key="3">
    <source>
        <dbReference type="Proteomes" id="UP000252139"/>
    </source>
</evidence>
<name>A0A367K4S8_RHIAZ</name>
<proteinExistence type="predicted"/>
<reference evidence="2 3" key="1">
    <citation type="journal article" date="2018" name="G3 (Bethesda)">
        <title>Phylogenetic and Phylogenomic Definition of Rhizopus Species.</title>
        <authorList>
            <person name="Gryganskyi A.P."/>
            <person name="Golan J."/>
            <person name="Dolatabadi S."/>
            <person name="Mondo S."/>
            <person name="Robb S."/>
            <person name="Idnurm A."/>
            <person name="Muszewska A."/>
            <person name="Steczkiewicz K."/>
            <person name="Masonjones S."/>
            <person name="Liao H.L."/>
            <person name="Gajdeczka M.T."/>
            <person name="Anike F."/>
            <person name="Vuek A."/>
            <person name="Anishchenko I.M."/>
            <person name="Voigt K."/>
            <person name="de Hoog G.S."/>
            <person name="Smith M.E."/>
            <person name="Heitman J."/>
            <person name="Vilgalys R."/>
            <person name="Stajich J.E."/>
        </authorList>
    </citation>
    <scope>NUCLEOTIDE SEQUENCE [LARGE SCALE GENOMIC DNA]</scope>
    <source>
        <strain evidence="2 3">CBS 357.93</strain>
    </source>
</reference>
<keyword evidence="1" id="KW-1133">Transmembrane helix</keyword>
<gene>
    <name evidence="2" type="ORF">CU097_014648</name>
</gene>
<keyword evidence="1" id="KW-0812">Transmembrane</keyword>
<accession>A0A367K4S8</accession>
<evidence type="ECO:0000256" key="1">
    <source>
        <dbReference type="SAM" id="Phobius"/>
    </source>
</evidence>
<evidence type="ECO:0000313" key="2">
    <source>
        <dbReference type="EMBL" id="RCH97187.1"/>
    </source>
</evidence>
<dbReference type="OrthoDB" id="2215492at2759"/>
<organism evidence="2 3">
    <name type="scientific">Rhizopus azygosporus</name>
    <name type="common">Rhizopus microsporus var. azygosporus</name>
    <dbReference type="NCBI Taxonomy" id="86630"/>
    <lineage>
        <taxon>Eukaryota</taxon>
        <taxon>Fungi</taxon>
        <taxon>Fungi incertae sedis</taxon>
        <taxon>Mucoromycota</taxon>
        <taxon>Mucoromycotina</taxon>
        <taxon>Mucoromycetes</taxon>
        <taxon>Mucorales</taxon>
        <taxon>Mucorineae</taxon>
        <taxon>Rhizopodaceae</taxon>
        <taxon>Rhizopus</taxon>
    </lineage>
</organism>
<comment type="caution">
    <text evidence="2">The sequence shown here is derived from an EMBL/GenBank/DDBJ whole genome shotgun (WGS) entry which is preliminary data.</text>
</comment>